<dbReference type="eggNOG" id="KOG2959">
    <property type="taxonomic scope" value="Eukaryota"/>
</dbReference>
<evidence type="ECO:0000313" key="3">
    <source>
        <dbReference type="Proteomes" id="UP000000561"/>
    </source>
</evidence>
<organism evidence="2 3">
    <name type="scientific">Mycosarcoma maydis</name>
    <name type="common">Corn smut fungus</name>
    <name type="synonym">Ustilago maydis</name>
    <dbReference type="NCBI Taxonomy" id="5270"/>
    <lineage>
        <taxon>Eukaryota</taxon>
        <taxon>Fungi</taxon>
        <taxon>Dikarya</taxon>
        <taxon>Basidiomycota</taxon>
        <taxon>Ustilaginomycotina</taxon>
        <taxon>Ustilaginomycetes</taxon>
        <taxon>Ustilaginales</taxon>
        <taxon>Ustilaginaceae</taxon>
        <taxon>Mycosarcoma</taxon>
    </lineage>
</organism>
<feature type="region of interest" description="Disordered" evidence="1">
    <location>
        <begin position="1"/>
        <end position="70"/>
    </location>
</feature>
<name>A0A0D1CGD4_MYCMD</name>
<keyword evidence="3" id="KW-1185">Reference proteome</keyword>
<dbReference type="GO" id="GO:0006355">
    <property type="term" value="P:regulation of DNA-templated transcription"/>
    <property type="evidence" value="ECO:0007669"/>
    <property type="project" value="InterPro"/>
</dbReference>
<gene>
    <name evidence="2" type="ORF">UMAG_00439</name>
</gene>
<dbReference type="KEGG" id="uma:UMAG_00439"/>
<dbReference type="VEuPathDB" id="FungiDB:UMAG_00439"/>
<dbReference type="InterPro" id="IPR012479">
    <property type="entry name" value="SAP30BP"/>
</dbReference>
<feature type="region of interest" description="Disordered" evidence="1">
    <location>
        <begin position="253"/>
        <end position="323"/>
    </location>
</feature>
<evidence type="ECO:0000256" key="1">
    <source>
        <dbReference type="SAM" id="MobiDB-lite"/>
    </source>
</evidence>
<dbReference type="GeneID" id="23561739"/>
<dbReference type="Proteomes" id="UP000000561">
    <property type="component" value="Chromosome 1"/>
</dbReference>
<dbReference type="GO" id="GO:0005634">
    <property type="term" value="C:nucleus"/>
    <property type="evidence" value="ECO:0000318"/>
    <property type="project" value="GO_Central"/>
</dbReference>
<dbReference type="InParanoid" id="A0A0D1CGD4"/>
<protein>
    <submittedName>
        <fullName evidence="2">Uncharacterized protein</fullName>
    </submittedName>
</protein>
<dbReference type="Pfam" id="PF07818">
    <property type="entry name" value="HCNGP"/>
    <property type="match status" value="1"/>
</dbReference>
<evidence type="ECO:0000313" key="2">
    <source>
        <dbReference type="EMBL" id="KIS72017.1"/>
    </source>
</evidence>
<reference evidence="2 3" key="1">
    <citation type="journal article" date="2006" name="Nature">
        <title>Insights from the genome of the biotrophic fungal plant pathogen Ustilago maydis.</title>
        <authorList>
            <person name="Kamper J."/>
            <person name="Kahmann R."/>
            <person name="Bolker M."/>
            <person name="Ma L.J."/>
            <person name="Brefort T."/>
            <person name="Saville B.J."/>
            <person name="Banuett F."/>
            <person name="Kronstad J.W."/>
            <person name="Gold S.E."/>
            <person name="Muller O."/>
            <person name="Perlin M.H."/>
            <person name="Wosten H.A."/>
            <person name="de Vries R."/>
            <person name="Ruiz-Herrera J."/>
            <person name="Reynaga-Pena C.G."/>
            <person name="Snetselaar K."/>
            <person name="McCann M."/>
            <person name="Perez-Martin J."/>
            <person name="Feldbrugge M."/>
            <person name="Basse C.W."/>
            <person name="Steinberg G."/>
            <person name="Ibeas J.I."/>
            <person name="Holloman W."/>
            <person name="Guzman P."/>
            <person name="Farman M."/>
            <person name="Stajich J.E."/>
            <person name="Sentandreu R."/>
            <person name="Gonzalez-Prieto J.M."/>
            <person name="Kennell J.C."/>
            <person name="Molina L."/>
            <person name="Schirawski J."/>
            <person name="Mendoza-Mendoza A."/>
            <person name="Greilinger D."/>
            <person name="Munch K."/>
            <person name="Rossel N."/>
            <person name="Scherer M."/>
            <person name="Vranes M."/>
            <person name="Ladendorf O."/>
            <person name="Vincon V."/>
            <person name="Fuchs U."/>
            <person name="Sandrock B."/>
            <person name="Meng S."/>
            <person name="Ho E.C."/>
            <person name="Cahill M.J."/>
            <person name="Boyce K.J."/>
            <person name="Klose J."/>
            <person name="Klosterman S.J."/>
            <person name="Deelstra H.J."/>
            <person name="Ortiz-Castellanos L."/>
            <person name="Li W."/>
            <person name="Sanchez-Alonso P."/>
            <person name="Schreier P.H."/>
            <person name="Hauser-Hahn I."/>
            <person name="Vaupel M."/>
            <person name="Koopmann E."/>
            <person name="Friedrich G."/>
            <person name="Voss H."/>
            <person name="Schluter T."/>
            <person name="Margolis J."/>
            <person name="Platt D."/>
            <person name="Swimmer C."/>
            <person name="Gnirke A."/>
            <person name="Chen F."/>
            <person name="Vysotskaia V."/>
            <person name="Mannhaupt G."/>
            <person name="Guldener U."/>
            <person name="Munsterkotter M."/>
            <person name="Haase D."/>
            <person name="Oesterheld M."/>
            <person name="Mewes H.W."/>
            <person name="Mauceli E.W."/>
            <person name="DeCaprio D."/>
            <person name="Wade C.M."/>
            <person name="Butler J."/>
            <person name="Young S."/>
            <person name="Jaffe D.B."/>
            <person name="Calvo S."/>
            <person name="Nusbaum C."/>
            <person name="Galagan J."/>
            <person name="Birren B.W."/>
        </authorList>
    </citation>
    <scope>NUCLEOTIDE SEQUENCE [LARGE SCALE GENOMIC DNA]</scope>
    <source>
        <strain evidence="3">DSM 14603 / FGSC 9021 / UM521</strain>
    </source>
</reference>
<dbReference type="OrthoDB" id="1714508at2759"/>
<accession>A0A0D1CGD4</accession>
<sequence>MAGRNSGSPESTSDMNPGNHAKQHVDKSKDVVREDARGANPTSMKPSPLRAPCCDSETTSEAGPSRSSLSWNAGSKAKACEYRSYTRPKFRGTDMYVDEIFLDDYKDEIDDPELYRNIALLLPPAQRVEPGHSLKACPRPLWGLSTSPHEFFKTRHDEAGSSCLTEVHPRVQATVERFHELKRQGIHYNQELIKNRSFNNPHVYSQLVDLLAIDETRSNLPCIDTGRVQGSWRLTFPLNPEQLVQGDPIAIEQRQKKQADTESHTKLRTPRNRTIHFGRGRVHDESEPEPEPEPELDRPPKRRSSGENQMRGANTSIPKRRAH</sequence>
<dbReference type="RefSeq" id="XP_011386306.1">
    <property type="nucleotide sequence ID" value="XM_011388004.1"/>
</dbReference>
<dbReference type="PANTHER" id="PTHR13464:SF0">
    <property type="entry name" value="SAP30-BINDING PROTEIN"/>
    <property type="match status" value="1"/>
</dbReference>
<feature type="compositionally biased region" description="Polar residues" evidence="1">
    <location>
        <begin position="1"/>
        <end position="16"/>
    </location>
</feature>
<dbReference type="PANTHER" id="PTHR13464">
    <property type="entry name" value="TRANSCRIPTIONAL REGULATOR PROTEIN HCNGP"/>
    <property type="match status" value="1"/>
</dbReference>
<feature type="compositionally biased region" description="Basic and acidic residues" evidence="1">
    <location>
        <begin position="23"/>
        <end position="37"/>
    </location>
</feature>
<dbReference type="EMBL" id="CM003140">
    <property type="protein sequence ID" value="KIS72017.1"/>
    <property type="molecule type" value="Genomic_DNA"/>
</dbReference>
<feature type="compositionally biased region" description="Basic and acidic residues" evidence="1">
    <location>
        <begin position="253"/>
        <end position="265"/>
    </location>
</feature>
<feature type="compositionally biased region" description="Polar residues" evidence="1">
    <location>
        <begin position="306"/>
        <end position="317"/>
    </location>
</feature>
<proteinExistence type="predicted"/>
<feature type="compositionally biased region" description="Basic residues" evidence="1">
    <location>
        <begin position="266"/>
        <end position="280"/>
    </location>
</feature>
<feature type="compositionally biased region" description="Polar residues" evidence="1">
    <location>
        <begin position="56"/>
        <end position="70"/>
    </location>
</feature>
<dbReference type="AlphaFoldDB" id="A0A0D1CGD4"/>